<dbReference type="EMBL" id="LZJS01000007">
    <property type="protein sequence ID" value="OBH66775.1"/>
    <property type="molecule type" value="Genomic_DNA"/>
</dbReference>
<feature type="transmembrane region" description="Helical" evidence="1">
    <location>
        <begin position="41"/>
        <end position="59"/>
    </location>
</feature>
<name>A0A1A2SRP5_9MYCO</name>
<gene>
    <name evidence="2" type="ORF">A5685_16985</name>
</gene>
<dbReference type="Proteomes" id="UP000093861">
    <property type="component" value="Unassembled WGS sequence"/>
</dbReference>
<evidence type="ECO:0000313" key="3">
    <source>
        <dbReference type="Proteomes" id="UP000093861"/>
    </source>
</evidence>
<comment type="caution">
    <text evidence="2">The sequence shown here is derived from an EMBL/GenBank/DDBJ whole genome shotgun (WGS) entry which is preliminary data.</text>
</comment>
<reference evidence="2 3" key="1">
    <citation type="submission" date="2016-06" db="EMBL/GenBank/DDBJ databases">
        <authorList>
            <person name="Kjaerup R.B."/>
            <person name="Dalgaard T.S."/>
            <person name="Juul-Madsen H.R."/>
        </authorList>
    </citation>
    <scope>NUCLEOTIDE SEQUENCE [LARGE SCALE GENOMIC DNA]</scope>
    <source>
        <strain evidence="2 3">E2464</strain>
    </source>
</reference>
<sequence length="60" mass="6788">MSDNSWRKMRFGMKPNHYVIRDRSQLRGSDCLPLGAVLRQLALHGFITALLVAAAFALSW</sequence>
<protein>
    <submittedName>
        <fullName evidence="2">Uncharacterized protein</fullName>
    </submittedName>
</protein>
<evidence type="ECO:0000256" key="1">
    <source>
        <dbReference type="SAM" id="Phobius"/>
    </source>
</evidence>
<dbReference type="AlphaFoldDB" id="A0A1A2SRP5"/>
<keyword evidence="1" id="KW-0472">Membrane</keyword>
<proteinExistence type="predicted"/>
<keyword evidence="1" id="KW-1133">Transmembrane helix</keyword>
<organism evidence="2 3">
    <name type="scientific">Mycobacterium colombiense</name>
    <dbReference type="NCBI Taxonomy" id="339268"/>
    <lineage>
        <taxon>Bacteria</taxon>
        <taxon>Bacillati</taxon>
        <taxon>Actinomycetota</taxon>
        <taxon>Actinomycetes</taxon>
        <taxon>Mycobacteriales</taxon>
        <taxon>Mycobacteriaceae</taxon>
        <taxon>Mycobacterium</taxon>
        <taxon>Mycobacterium avium complex (MAC)</taxon>
    </lineage>
</organism>
<accession>A0A1A2SRP5</accession>
<evidence type="ECO:0000313" key="2">
    <source>
        <dbReference type="EMBL" id="OBH66775.1"/>
    </source>
</evidence>
<keyword evidence="1" id="KW-0812">Transmembrane</keyword>